<comment type="cofactor">
    <cofactor evidence="3">
        <name>Mn(2+)</name>
        <dbReference type="ChEBI" id="CHEBI:29035"/>
    </cofactor>
</comment>
<keyword evidence="7" id="KW-0533">Nickel</keyword>
<sequence length="1225" mass="140803">MLVETCYVLSTYTHTIQKLDVVPLQSVNGFREGVEAEKRAISLLSKLRNELQTDKPVLVLSDDQQDTEEWNQYMVRQQAVLDGNEVPSWFKSPWLYMECYMYRRVQESLNLNPPICNFDVFEEAKNKSFFESQLAIIAICTYQQGVLNKIEDLSEEHILEQFLKLLQVTLWGNKCDLSVSSGQAISQQCSPIDSLEVLKPYILVDDSKSVWSVLINSSSAGSLPRVDIVLDNAGFELVTDLILADFLLSSRLASTIHFHGKYMPWFVSDTTKKDFEWTIKQFLRSNHKYMSKCGAQWKKYCKDGTWTFDDHKYWTLPHEFCDMAQVAPELYNDLQKSSLILFKGDLNYRKLTGDRKWDYTVPFQRALRGFQPAPLCSLRTLKADVQVGLKHGQGSVGFISHDQLKKSSLLFKMVHNRNVANDRSTGLYTYERISNVHWSPLALVHYWSFSSLQLQEQLSVLRRQLEEKDELLAALTVGRNASRGEYQRGSHDSIQDAPVTREQLIHYRLAAETANSELAALQVKHECSQAELLEVRAKLSSRETLIHEMRQEMENYKENNARQASVISSLRSQVQELEQESGTVASSKTRTELALQSTSKENGALKERMLELENKLRLYMNEWDDTQQKASSWERKHKEFLSHLSALLNLDYGGKEEHIISKLDELCQENARQKSKITILEESMETHEVDSKASRETIMRLVAEVAREQKASASTMKEVESLRQELESIVLGKRNLERENRALLERAEANRRAWEVSKQELGTLEKRSKDLDGSLRSSQYEMRSTQNLLHGFREELADLLSGQSGMVQPSEEAIKERIVEINRKVESQKEALSQDEAKVSRMTEQLERQTELLEAALLRAKQAERHLSEFRGKLSKLEGELITGDVLRDSMSVDKQSYLRFLDQLSEKMKLDRLTADVGFDMRLDAILSRTDQLVKLENNAVTETKTLAHNLQRKVKTQKEQLESKELHMEMLRKKIAQLEEEKKARTALAVEHDEATLNVRKLQKKVERLQKELGSSRISNTDLKAKLSDTNELKIKTLEQNEMIEELSKSLKKLEKMKLGAEKRLTSLKSELDFTSHKSQEEREKTRNLLEAVTSELTTLKKSLEDVVKRERQGNTIHHHHIFPVAIQFCEKNTQLVDFREVVSQMLGLNVSTLALPDYEIIKRLEKLIHSHHSHAGICLCLDNSRESFCQDFHGECVPARRAISAQPAALTISPAPVRFKHS</sequence>
<feature type="domain" description="Damage-control phosphatase ARMT1-like metal-binding" evidence="20">
    <location>
        <begin position="34"/>
        <end position="394"/>
    </location>
</feature>
<evidence type="ECO:0000256" key="14">
    <source>
        <dbReference type="ARBA" id="ARBA00030066"/>
    </source>
</evidence>
<comment type="cofactor">
    <cofactor evidence="4">
        <name>Ni(2+)</name>
        <dbReference type="ChEBI" id="CHEBI:49786"/>
    </cofactor>
</comment>
<keyword evidence="12" id="KW-0378">Hydrolase</keyword>
<feature type="coiled-coil region" evidence="19">
    <location>
        <begin position="949"/>
        <end position="1073"/>
    </location>
</feature>
<keyword evidence="9" id="KW-0808">Transferase</keyword>
<proteinExistence type="inferred from homology"/>
<feature type="coiled-coil region" evidence="19">
    <location>
        <begin position="811"/>
        <end position="880"/>
    </location>
</feature>
<dbReference type="GO" id="GO:0016787">
    <property type="term" value="F:hydrolase activity"/>
    <property type="evidence" value="ECO:0007669"/>
    <property type="project" value="UniProtKB-KW"/>
</dbReference>
<organism evidence="21 22">
    <name type="scientific">Polypterus senegalus</name>
    <name type="common">Senegal bichir</name>
    <dbReference type="NCBI Taxonomy" id="55291"/>
    <lineage>
        <taxon>Eukaryota</taxon>
        <taxon>Metazoa</taxon>
        <taxon>Chordata</taxon>
        <taxon>Craniata</taxon>
        <taxon>Vertebrata</taxon>
        <taxon>Euteleostomi</taxon>
        <taxon>Actinopterygii</taxon>
        <taxon>Polypteriformes</taxon>
        <taxon>Polypteridae</taxon>
        <taxon>Polypterus</taxon>
    </lineage>
</organism>
<protein>
    <recommendedName>
        <fullName evidence="6">Damage-control phosphatase ARMT1</fullName>
    </recommendedName>
    <alternativeName>
        <fullName evidence="16">Acidic residue methyltransferase 1</fullName>
    </alternativeName>
    <alternativeName>
        <fullName evidence="14">Protein-glutamate O-methyltransferase</fullName>
    </alternativeName>
    <alternativeName>
        <fullName evidence="15">Sugar phosphate phosphatase ARMT1</fullName>
    </alternativeName>
</protein>
<dbReference type="GO" id="GO:0008168">
    <property type="term" value="F:methyltransferase activity"/>
    <property type="evidence" value="ECO:0007669"/>
    <property type="project" value="UniProtKB-KW"/>
</dbReference>
<dbReference type="FunFam" id="3.40.50.10880:FF:000002">
    <property type="entry name" value="Acidic residue methyltransferase 1"/>
    <property type="match status" value="1"/>
</dbReference>
<accession>A0A8X8BSG6</accession>
<evidence type="ECO:0000256" key="7">
    <source>
        <dbReference type="ARBA" id="ARBA00022596"/>
    </source>
</evidence>
<keyword evidence="13" id="KW-0464">Manganese</keyword>
<evidence type="ECO:0000313" key="21">
    <source>
        <dbReference type="EMBL" id="KAG2468778.1"/>
    </source>
</evidence>
<name>A0A8X8BSG6_POLSE</name>
<dbReference type="InterPro" id="IPR036075">
    <property type="entry name" value="ARMT-1-like_metal-bd_sf"/>
</dbReference>
<dbReference type="PANTHER" id="PTHR18863:SF4">
    <property type="entry name" value="COILED-COIL DOMAIN-CONTAINING PROTEIN 170"/>
    <property type="match status" value="1"/>
</dbReference>
<dbReference type="Gene3D" id="1.20.930.60">
    <property type="match status" value="1"/>
</dbReference>
<dbReference type="InterPro" id="IPR039139">
    <property type="entry name" value="CCDC170-like"/>
</dbReference>
<evidence type="ECO:0000256" key="6">
    <source>
        <dbReference type="ARBA" id="ARBA00017414"/>
    </source>
</evidence>
<evidence type="ECO:0000313" key="22">
    <source>
        <dbReference type="Proteomes" id="UP000886611"/>
    </source>
</evidence>
<evidence type="ECO:0000256" key="15">
    <source>
        <dbReference type="ARBA" id="ARBA00030842"/>
    </source>
</evidence>
<evidence type="ECO:0000259" key="20">
    <source>
        <dbReference type="Pfam" id="PF01937"/>
    </source>
</evidence>
<keyword evidence="22" id="KW-1185">Reference proteome</keyword>
<feature type="non-terminal residue" evidence="21">
    <location>
        <position position="1225"/>
    </location>
</feature>
<keyword evidence="11" id="KW-0479">Metal-binding</keyword>
<keyword evidence="8" id="KW-0489">Methyltransferase</keyword>
<evidence type="ECO:0000256" key="19">
    <source>
        <dbReference type="SAM" id="Coils"/>
    </source>
</evidence>
<dbReference type="GO" id="GO:0032259">
    <property type="term" value="P:methylation"/>
    <property type="evidence" value="ECO:0007669"/>
    <property type="project" value="UniProtKB-KW"/>
</dbReference>
<feature type="coiled-coil region" evidence="19">
    <location>
        <begin position="511"/>
        <end position="629"/>
    </location>
</feature>
<comment type="caution">
    <text evidence="21">The sequence shown here is derived from an EMBL/GenBank/DDBJ whole genome shotgun (WGS) entry which is preliminary data.</text>
</comment>
<evidence type="ECO:0000256" key="8">
    <source>
        <dbReference type="ARBA" id="ARBA00022603"/>
    </source>
</evidence>
<comment type="catalytic activity">
    <reaction evidence="18">
        <text>beta-D-fructose 6-phosphate = dihydroxyacetone + D-glyceraldehyde 3-phosphate</text>
        <dbReference type="Rhea" id="RHEA:28002"/>
        <dbReference type="ChEBI" id="CHEBI:16016"/>
        <dbReference type="ChEBI" id="CHEBI:57634"/>
        <dbReference type="ChEBI" id="CHEBI:59776"/>
    </reaction>
</comment>
<feature type="non-terminal residue" evidence="21">
    <location>
        <position position="1"/>
    </location>
</feature>
<evidence type="ECO:0000256" key="11">
    <source>
        <dbReference type="ARBA" id="ARBA00022723"/>
    </source>
</evidence>
<dbReference type="Proteomes" id="UP000886611">
    <property type="component" value="Unassembled WGS sequence"/>
</dbReference>
<dbReference type="PANTHER" id="PTHR18863">
    <property type="entry name" value="TSEC-2-RELATED"/>
    <property type="match status" value="1"/>
</dbReference>
<evidence type="ECO:0000256" key="13">
    <source>
        <dbReference type="ARBA" id="ARBA00023211"/>
    </source>
</evidence>
<evidence type="ECO:0000256" key="3">
    <source>
        <dbReference type="ARBA" id="ARBA00001936"/>
    </source>
</evidence>
<evidence type="ECO:0000256" key="18">
    <source>
        <dbReference type="ARBA" id="ARBA00048809"/>
    </source>
</evidence>
<comment type="similarity">
    <text evidence="5">Belongs to the damage-control phosphatase family. Sugar phosphate phosphatase III subfamily.</text>
</comment>
<evidence type="ECO:0000256" key="5">
    <source>
        <dbReference type="ARBA" id="ARBA00009519"/>
    </source>
</evidence>
<evidence type="ECO:0000256" key="10">
    <source>
        <dbReference type="ARBA" id="ARBA00022691"/>
    </source>
</evidence>
<evidence type="ECO:0000256" key="2">
    <source>
        <dbReference type="ARBA" id="ARBA00001326"/>
    </source>
</evidence>
<dbReference type="Pfam" id="PF01937">
    <property type="entry name" value="ARMT1-like_dom"/>
    <property type="match status" value="1"/>
</dbReference>
<dbReference type="EMBL" id="JAATIS010000485">
    <property type="protein sequence ID" value="KAG2468778.1"/>
    <property type="molecule type" value="Genomic_DNA"/>
</dbReference>
<evidence type="ECO:0000256" key="17">
    <source>
        <dbReference type="ARBA" id="ARBA00045980"/>
    </source>
</evidence>
<evidence type="ECO:0000256" key="1">
    <source>
        <dbReference type="ARBA" id="ARBA00000807"/>
    </source>
</evidence>
<dbReference type="AlphaFoldDB" id="A0A8X8BSG6"/>
<reference evidence="21 22" key="1">
    <citation type="journal article" date="2021" name="Cell">
        <title>Tracing the genetic footprints of vertebrate landing in non-teleost ray-finned fishes.</title>
        <authorList>
            <person name="Bi X."/>
            <person name="Wang K."/>
            <person name="Yang L."/>
            <person name="Pan H."/>
            <person name="Jiang H."/>
            <person name="Wei Q."/>
            <person name="Fang M."/>
            <person name="Yu H."/>
            <person name="Zhu C."/>
            <person name="Cai Y."/>
            <person name="He Y."/>
            <person name="Gan X."/>
            <person name="Zeng H."/>
            <person name="Yu D."/>
            <person name="Zhu Y."/>
            <person name="Jiang H."/>
            <person name="Qiu Q."/>
            <person name="Yang H."/>
            <person name="Zhang Y.E."/>
            <person name="Wang W."/>
            <person name="Zhu M."/>
            <person name="He S."/>
            <person name="Zhang G."/>
        </authorList>
    </citation>
    <scope>NUCLEOTIDE SEQUENCE [LARGE SCALE GENOMIC DNA]</scope>
    <source>
        <strain evidence="21">Bchr_013</strain>
    </source>
</reference>
<evidence type="ECO:0000256" key="9">
    <source>
        <dbReference type="ARBA" id="ARBA00022679"/>
    </source>
</evidence>
<evidence type="ECO:0000256" key="12">
    <source>
        <dbReference type="ARBA" id="ARBA00022801"/>
    </source>
</evidence>
<gene>
    <name evidence="21" type="primary">Ccdc170_0</name>
    <name evidence="21" type="ORF">GTO96_0014887</name>
</gene>
<dbReference type="Gene3D" id="3.40.50.10880">
    <property type="entry name" value="Uncharacterised protein PF01937, DUF89, domain 3"/>
    <property type="match status" value="1"/>
</dbReference>
<comment type="catalytic activity">
    <reaction evidence="1">
        <text>L-glutamyl-[protein] + S-adenosyl-L-methionine = [protein]-L-glutamate 5-O-methyl ester + S-adenosyl-L-homocysteine</text>
        <dbReference type="Rhea" id="RHEA:24452"/>
        <dbReference type="Rhea" id="RHEA-COMP:10208"/>
        <dbReference type="Rhea" id="RHEA-COMP:10311"/>
        <dbReference type="ChEBI" id="CHEBI:29973"/>
        <dbReference type="ChEBI" id="CHEBI:57856"/>
        <dbReference type="ChEBI" id="CHEBI:59789"/>
        <dbReference type="ChEBI" id="CHEBI:82795"/>
    </reaction>
</comment>
<evidence type="ECO:0000256" key="16">
    <source>
        <dbReference type="ARBA" id="ARBA00032801"/>
    </source>
</evidence>
<dbReference type="InterPro" id="IPR002791">
    <property type="entry name" value="ARMT1-like_metal-bd"/>
</dbReference>
<keyword evidence="10" id="KW-0949">S-adenosyl-L-methionine</keyword>
<comment type="function">
    <text evidence="17">Metal-dependent phosphatase that shows phosphatase activity against several substrates, including fructose-1-phosphate and fructose-6-phosphate. Its preference for fructose-1-phosphate, a strong glycating agent that causes DNA damage rather than a canonical yeast metabolite, suggests a damage-control function in hexose phosphate metabolism. Has also been shown to have O-methyltransferase activity that methylates glutamate residues of target proteins to form gamma-glutamyl methyl ester residues. Possibly methylates PCNA, suggesting it is involved in the DNA damage response.</text>
</comment>
<keyword evidence="19" id="KW-0175">Coiled coil</keyword>
<dbReference type="SUPFAM" id="SSF111321">
    <property type="entry name" value="AF1104-like"/>
    <property type="match status" value="1"/>
</dbReference>
<feature type="coiled-coil region" evidence="19">
    <location>
        <begin position="663"/>
        <end position="753"/>
    </location>
</feature>
<comment type="catalytic activity">
    <reaction evidence="2">
        <text>beta-D-fructose 1-phosphate + H2O = D-fructose + phosphate</text>
        <dbReference type="Rhea" id="RHEA:35603"/>
        <dbReference type="ChEBI" id="CHEBI:15377"/>
        <dbReference type="ChEBI" id="CHEBI:37721"/>
        <dbReference type="ChEBI" id="CHEBI:43474"/>
        <dbReference type="ChEBI" id="CHEBI:138881"/>
    </reaction>
</comment>
<dbReference type="GO" id="GO:0046872">
    <property type="term" value="F:metal ion binding"/>
    <property type="evidence" value="ECO:0007669"/>
    <property type="project" value="UniProtKB-KW"/>
</dbReference>
<evidence type="ECO:0000256" key="4">
    <source>
        <dbReference type="ARBA" id="ARBA00001967"/>
    </source>
</evidence>